<feature type="non-terminal residue" evidence="3">
    <location>
        <position position="1"/>
    </location>
</feature>
<evidence type="ECO:0000313" key="4">
    <source>
        <dbReference type="Proteomes" id="UP000002941"/>
    </source>
</evidence>
<feature type="region of interest" description="Disordered" evidence="1">
    <location>
        <begin position="200"/>
        <end position="235"/>
    </location>
</feature>
<dbReference type="AlphaFoldDB" id="J0NI42"/>
<dbReference type="EMBL" id="AKFT01000112">
    <property type="protein sequence ID" value="EJF44387.1"/>
    <property type="molecule type" value="Genomic_DNA"/>
</dbReference>
<dbReference type="eggNOG" id="COG1112">
    <property type="taxonomic scope" value="Bacteria"/>
</dbReference>
<feature type="compositionally biased region" description="Acidic residues" evidence="1">
    <location>
        <begin position="1"/>
        <end position="17"/>
    </location>
</feature>
<organism evidence="3 4">
    <name type="scientific">Actinomyces massiliensis F0489</name>
    <dbReference type="NCBI Taxonomy" id="1125718"/>
    <lineage>
        <taxon>Bacteria</taxon>
        <taxon>Bacillati</taxon>
        <taxon>Actinomycetota</taxon>
        <taxon>Actinomycetes</taxon>
        <taxon>Actinomycetales</taxon>
        <taxon>Actinomycetaceae</taxon>
        <taxon>Actinomyces</taxon>
    </lineage>
</organism>
<dbReference type="RefSeq" id="WP_008731488.1">
    <property type="nucleotide sequence ID" value="NZ_AKFT01000112.1"/>
</dbReference>
<gene>
    <name evidence="3" type="ORF">HMPREF1318_3068</name>
</gene>
<evidence type="ECO:0000313" key="3">
    <source>
        <dbReference type="EMBL" id="EJF44387.1"/>
    </source>
</evidence>
<proteinExistence type="predicted"/>
<dbReference type="Pfam" id="PF11784">
    <property type="entry name" value="DUF3320"/>
    <property type="match status" value="1"/>
</dbReference>
<feature type="region of interest" description="Disordered" evidence="1">
    <location>
        <begin position="1"/>
        <end position="38"/>
    </location>
</feature>
<accession>J0NI42</accession>
<feature type="compositionally biased region" description="Acidic residues" evidence="1">
    <location>
        <begin position="207"/>
        <end position="220"/>
    </location>
</feature>
<evidence type="ECO:0000259" key="2">
    <source>
        <dbReference type="Pfam" id="PF11784"/>
    </source>
</evidence>
<feature type="domain" description="DUF3320" evidence="2">
    <location>
        <begin position="54"/>
        <end position="96"/>
    </location>
</feature>
<evidence type="ECO:0000256" key="1">
    <source>
        <dbReference type="SAM" id="MobiDB-lite"/>
    </source>
</evidence>
<protein>
    <submittedName>
        <fullName evidence="3">PF11784 family protein</fullName>
    </submittedName>
</protein>
<dbReference type="InterPro" id="IPR021754">
    <property type="entry name" value="DUF3320"/>
</dbReference>
<dbReference type="OrthoDB" id="9757917at2"/>
<feature type="compositionally biased region" description="Low complexity" evidence="1">
    <location>
        <begin position="18"/>
        <end position="32"/>
    </location>
</feature>
<dbReference type="PATRIC" id="fig|1125718.3.peg.1422"/>
<keyword evidence="4" id="KW-1185">Reference proteome</keyword>
<dbReference type="Proteomes" id="UP000002941">
    <property type="component" value="Unassembled WGS sequence"/>
</dbReference>
<sequence>GPPPQEPEEPTSSDAEAEGSAAPATSASAAPADYREWRPEGVYPRDVLDRAENDPEAEARVIEVARAICDVESPITRHRLIVKICRTFGLSRTARSREDRVRAILKESFAYIDEHDFVWRTYDASLLPVSYRRNALDHADSIEEIHPRELVALMADVRANSDEWRSSDDLYQKALRRLSSKKRRLGARGILPALEAALKEAEREGAEGEGAEGEGAEGEGCEGAGSADEQEAPPA</sequence>
<comment type="caution">
    <text evidence="3">The sequence shown here is derived from an EMBL/GenBank/DDBJ whole genome shotgun (WGS) entry which is preliminary data.</text>
</comment>
<name>J0NI42_9ACTO</name>
<reference evidence="3 4" key="1">
    <citation type="submission" date="2012-05" db="EMBL/GenBank/DDBJ databases">
        <authorList>
            <person name="Harkins D.M."/>
            <person name="Madupu R."/>
            <person name="Durkin A.S."/>
            <person name="Torralba M."/>
            <person name="Methe B."/>
            <person name="Sutton G.G."/>
            <person name="Nelson K.E."/>
        </authorList>
    </citation>
    <scope>NUCLEOTIDE SEQUENCE [LARGE SCALE GENOMIC DNA]</scope>
    <source>
        <strain evidence="3 4">F0489</strain>
    </source>
</reference>